<dbReference type="InterPro" id="IPR002104">
    <property type="entry name" value="Integrase_catalytic"/>
</dbReference>
<evidence type="ECO:0000256" key="3">
    <source>
        <dbReference type="ARBA" id="ARBA00023172"/>
    </source>
</evidence>
<dbReference type="InterPro" id="IPR011010">
    <property type="entry name" value="DNA_brk_join_enz"/>
</dbReference>
<dbReference type="Pfam" id="PF13102">
    <property type="entry name" value="Phage_int_SAM_5"/>
    <property type="match status" value="1"/>
</dbReference>
<keyword evidence="7" id="KW-1185">Reference proteome</keyword>
<keyword evidence="3" id="KW-0233">DNA recombination</keyword>
<dbReference type="Gene3D" id="1.10.443.10">
    <property type="entry name" value="Intergrase catalytic core"/>
    <property type="match status" value="1"/>
</dbReference>
<dbReference type="InterPro" id="IPR010998">
    <property type="entry name" value="Integrase_recombinase_N"/>
</dbReference>
<evidence type="ECO:0000313" key="7">
    <source>
        <dbReference type="Proteomes" id="UP000182491"/>
    </source>
</evidence>
<organism evidence="6 7">
    <name type="scientific">Pontibacter akesuensis</name>
    <dbReference type="NCBI Taxonomy" id="388950"/>
    <lineage>
        <taxon>Bacteria</taxon>
        <taxon>Pseudomonadati</taxon>
        <taxon>Bacteroidota</taxon>
        <taxon>Cytophagia</taxon>
        <taxon>Cytophagales</taxon>
        <taxon>Hymenobacteraceae</taxon>
        <taxon>Pontibacter</taxon>
    </lineage>
</organism>
<dbReference type="SUPFAM" id="SSF56349">
    <property type="entry name" value="DNA breaking-rejoining enzymes"/>
    <property type="match status" value="1"/>
</dbReference>
<dbReference type="Gene3D" id="1.10.150.130">
    <property type="match status" value="1"/>
</dbReference>
<reference evidence="7" key="1">
    <citation type="submission" date="2016-10" db="EMBL/GenBank/DDBJ databases">
        <authorList>
            <person name="Varghese N."/>
        </authorList>
    </citation>
    <scope>NUCLEOTIDE SEQUENCE [LARGE SCALE GENOMIC DNA]</scope>
    <source>
        <strain evidence="7">DSM 18820</strain>
    </source>
</reference>
<protein>
    <submittedName>
        <fullName evidence="6">Phage integrase SAM-like domain-containing protein</fullName>
    </submittedName>
</protein>
<name>A0A1I7JXE1_9BACT</name>
<dbReference type="GO" id="GO:0015074">
    <property type="term" value="P:DNA integration"/>
    <property type="evidence" value="ECO:0007669"/>
    <property type="project" value="InterPro"/>
</dbReference>
<evidence type="ECO:0000259" key="5">
    <source>
        <dbReference type="Pfam" id="PF13102"/>
    </source>
</evidence>
<accession>A0A1I7JXE1</accession>
<dbReference type="Pfam" id="PF00589">
    <property type="entry name" value="Phage_integrase"/>
    <property type="match status" value="1"/>
</dbReference>
<dbReference type="Proteomes" id="UP000182491">
    <property type="component" value="Unassembled WGS sequence"/>
</dbReference>
<gene>
    <name evidence="6" type="ORF">SAMN04487941_3144</name>
</gene>
<dbReference type="GO" id="GO:0003677">
    <property type="term" value="F:DNA binding"/>
    <property type="evidence" value="ECO:0007669"/>
    <property type="project" value="UniProtKB-KW"/>
</dbReference>
<comment type="similarity">
    <text evidence="1">Belongs to the 'phage' integrase family.</text>
</comment>
<dbReference type="EMBL" id="FPCA01000004">
    <property type="protein sequence ID" value="SFU89789.1"/>
    <property type="molecule type" value="Genomic_DNA"/>
</dbReference>
<dbReference type="InterPro" id="IPR013762">
    <property type="entry name" value="Integrase-like_cat_sf"/>
</dbReference>
<dbReference type="AlphaFoldDB" id="A0A1I7JXE1"/>
<dbReference type="InterPro" id="IPR050090">
    <property type="entry name" value="Tyrosine_recombinase_XerCD"/>
</dbReference>
<dbReference type="OrthoDB" id="1493636at2"/>
<dbReference type="PANTHER" id="PTHR30349">
    <property type="entry name" value="PHAGE INTEGRASE-RELATED"/>
    <property type="match status" value="1"/>
</dbReference>
<evidence type="ECO:0000256" key="2">
    <source>
        <dbReference type="ARBA" id="ARBA00023125"/>
    </source>
</evidence>
<proteinExistence type="inferred from homology"/>
<evidence type="ECO:0000256" key="1">
    <source>
        <dbReference type="ARBA" id="ARBA00008857"/>
    </source>
</evidence>
<evidence type="ECO:0000313" key="6">
    <source>
        <dbReference type="EMBL" id="SFU89789.1"/>
    </source>
</evidence>
<keyword evidence="2" id="KW-0238">DNA-binding</keyword>
<feature type="domain" description="Phage integrase SAM-like" evidence="5">
    <location>
        <begin position="107"/>
        <end position="204"/>
    </location>
</feature>
<dbReference type="GO" id="GO:0006310">
    <property type="term" value="P:DNA recombination"/>
    <property type="evidence" value="ECO:0007669"/>
    <property type="project" value="UniProtKB-KW"/>
</dbReference>
<sequence length="417" mass="49223">MYCKLVLRNKDKNNKSSVYVQYVKNGESYRHNTNIKVLKEHFKEGKLTKGYDSKRFQIDNDHIDTIYKKVDNIIKDYYQKYSVTPEIDYVDSELKKADKERELSNKSLFEYFEKYIEEKKLTHPYNTVRNIEACKRNLEAFAEDTKYTITFESINYEFVNAYRVFSIKKKRQDVSIAHTMALLKSFLKYCNKCGYTNIKELPDLKIRHKKKNDDPIVLTEKEVSDLQGVEIQDKGKEYVRDLFVLMCATGLRFSDVIRINKAKIEFKKTEENRNFINTDITKTKDRVSIPLTDLADEVLIKYDYQTRPIDAGYFNKTIKEVCKQIESLKQEVQIIKYIGATPSAELKYKHDLISAHTGRRTFISNCVNAERPIPFSTIMKWTNHKKIEIFSRYINKSISEEQHISKVFKKVIPPIDK</sequence>
<feature type="domain" description="Tyr recombinase" evidence="4">
    <location>
        <begin position="217"/>
        <end position="397"/>
    </location>
</feature>
<dbReference type="InterPro" id="IPR025269">
    <property type="entry name" value="SAM-like_dom"/>
</dbReference>
<evidence type="ECO:0000259" key="4">
    <source>
        <dbReference type="Pfam" id="PF00589"/>
    </source>
</evidence>
<dbReference type="STRING" id="388950.GCA_001611675_00725"/>
<dbReference type="PANTHER" id="PTHR30349:SF64">
    <property type="entry name" value="PROPHAGE INTEGRASE INTD-RELATED"/>
    <property type="match status" value="1"/>
</dbReference>